<evidence type="ECO:0000259" key="4">
    <source>
        <dbReference type="Pfam" id="PF01103"/>
    </source>
</evidence>
<proteinExistence type="predicted"/>
<feature type="domain" description="Bacterial surface antigen (D15)" evidence="4">
    <location>
        <begin position="286"/>
        <end position="583"/>
    </location>
</feature>
<dbReference type="PANTHER" id="PTHR12815">
    <property type="entry name" value="SORTING AND ASSEMBLY MACHINERY SAMM50 PROTEIN FAMILY MEMBER"/>
    <property type="match status" value="1"/>
</dbReference>
<evidence type="ECO:0000256" key="2">
    <source>
        <dbReference type="ARBA" id="ARBA00022452"/>
    </source>
</evidence>
<evidence type="ECO:0000313" key="5">
    <source>
        <dbReference type="EMBL" id="SHL75662.1"/>
    </source>
</evidence>
<evidence type="ECO:0000313" key="6">
    <source>
        <dbReference type="Proteomes" id="UP000322545"/>
    </source>
</evidence>
<dbReference type="Gene3D" id="2.40.160.50">
    <property type="entry name" value="membrane protein fhac: a member of the omp85/tpsb transporter family"/>
    <property type="match status" value="1"/>
</dbReference>
<comment type="subcellular location">
    <subcellularLocation>
        <location evidence="1">Membrane</location>
    </subcellularLocation>
</comment>
<reference evidence="5 6" key="1">
    <citation type="submission" date="2016-11" db="EMBL/GenBank/DDBJ databases">
        <authorList>
            <person name="Varghese N."/>
            <person name="Submissions S."/>
        </authorList>
    </citation>
    <scope>NUCLEOTIDE SEQUENCE [LARGE SCALE GENOMIC DNA]</scope>
    <source>
        <strain evidence="5 6">DSM 28249</strain>
    </source>
</reference>
<dbReference type="EMBL" id="FRCB01000002">
    <property type="protein sequence ID" value="SHL75662.1"/>
    <property type="molecule type" value="Genomic_DNA"/>
</dbReference>
<sequence length="583" mass="61804">MLSAQAVRATELTLQAPGAPEKLTEQLTAASLVLAAARRDDAPTPQDLLAAARADYARMVGVLYGAGLYGGDVKISVDGREAAEIDPLSRIDRIERITITVLAGPKFTFSQASVTPLAPGTALPEGFAVGKTAEVGMIEAATTAGINGWREAGHAKADLESQTIYANHDIAMLAADIRLRPGPRLRFGDLLVTETGRVRPDRIREIAGLPTGEVYTPEEVREAADRLRRTGAFRSVALQEAEEIGPGNTLDIEAQVADERPRRIGVGAELSSLEGITLSGFWLHRNLFGGAERFRVEAELGGIGGESGGMDYSLSARLDRPATFTRDTGLFLGFSLAEQDEPDYRERSAQIGAGLTHLFSDELSGEAAIGYRYSEVDDDLGSRTLEHVLFPLRATWDTRDDPLNAKDGAFVDVHVTPFAGVNGSASGTRLYTDARGFLGFGENDRFVLAGRAQIGSVSGAAATEVPPAMLFYSGGAGTVRGQPYQSLSVDLGAGRSIGGRSFLALSGELRAEMRYGVSLVGFYDLGFVGADSWGSENGDWHSGAGLGLRYDTGIGPIRLDVATALDNKDSGGIEVYIGIGQAF</sequence>
<organism evidence="5 6">
    <name type="scientific">Roseovarius litoreus</name>
    <dbReference type="NCBI Taxonomy" id="1155722"/>
    <lineage>
        <taxon>Bacteria</taxon>
        <taxon>Pseudomonadati</taxon>
        <taxon>Pseudomonadota</taxon>
        <taxon>Alphaproteobacteria</taxon>
        <taxon>Rhodobacterales</taxon>
        <taxon>Roseobacteraceae</taxon>
        <taxon>Roseovarius</taxon>
    </lineage>
</organism>
<evidence type="ECO:0000256" key="1">
    <source>
        <dbReference type="ARBA" id="ARBA00004370"/>
    </source>
</evidence>
<protein>
    <submittedName>
        <fullName evidence="5">Autotransporter secretion outer membrane protein TamA</fullName>
    </submittedName>
</protein>
<dbReference type="AlphaFoldDB" id="A0A1M7D822"/>
<dbReference type="Proteomes" id="UP000322545">
    <property type="component" value="Unassembled WGS sequence"/>
</dbReference>
<accession>A0A1M7D822</accession>
<dbReference type="InterPro" id="IPR000184">
    <property type="entry name" value="Bac_surfAg_D15"/>
</dbReference>
<name>A0A1M7D822_9RHOB</name>
<dbReference type="PANTHER" id="PTHR12815:SF42">
    <property type="entry name" value="BACTERIAL SURFACE ANTIGEN (D15) DOMAIN-CONTAINING PROTEIN"/>
    <property type="match status" value="1"/>
</dbReference>
<keyword evidence="6" id="KW-1185">Reference proteome</keyword>
<dbReference type="InterPro" id="IPR039910">
    <property type="entry name" value="D15-like"/>
</dbReference>
<dbReference type="Gene3D" id="3.10.20.310">
    <property type="entry name" value="membrane protein fhac"/>
    <property type="match status" value="1"/>
</dbReference>
<dbReference type="Pfam" id="PF01103">
    <property type="entry name" value="Omp85"/>
    <property type="match status" value="1"/>
</dbReference>
<evidence type="ECO:0000256" key="3">
    <source>
        <dbReference type="ARBA" id="ARBA00023136"/>
    </source>
</evidence>
<keyword evidence="2" id="KW-1134">Transmembrane beta strand</keyword>
<keyword evidence="3" id="KW-0472">Membrane</keyword>
<keyword evidence="2" id="KW-0812">Transmembrane</keyword>
<gene>
    <name evidence="5" type="ORF">SAMN05443432_102467</name>
</gene>
<dbReference type="GO" id="GO:0019867">
    <property type="term" value="C:outer membrane"/>
    <property type="evidence" value="ECO:0007669"/>
    <property type="project" value="InterPro"/>
</dbReference>